<dbReference type="InterPro" id="IPR009081">
    <property type="entry name" value="PP-bd_ACP"/>
</dbReference>
<accession>A0ABR4I0G8</accession>
<dbReference type="Proteomes" id="UP001610335">
    <property type="component" value="Unassembled WGS sequence"/>
</dbReference>
<dbReference type="PANTHER" id="PTHR43439">
    <property type="entry name" value="PHENYLACETATE-COENZYME A LIGASE"/>
    <property type="match status" value="1"/>
</dbReference>
<dbReference type="InterPro" id="IPR036291">
    <property type="entry name" value="NAD(P)-bd_dom_sf"/>
</dbReference>
<dbReference type="InterPro" id="IPR020845">
    <property type="entry name" value="AMP-binding_CS"/>
</dbReference>
<dbReference type="InterPro" id="IPR051414">
    <property type="entry name" value="Adenylate-forming_Reductase"/>
</dbReference>
<dbReference type="SUPFAM" id="SSF47336">
    <property type="entry name" value="ACP-like"/>
    <property type="match status" value="1"/>
</dbReference>
<keyword evidence="2" id="KW-0597">Phosphoprotein</keyword>
<dbReference type="Pfam" id="PF07993">
    <property type="entry name" value="NAD_binding_4"/>
    <property type="match status" value="1"/>
</dbReference>
<evidence type="ECO:0000313" key="4">
    <source>
        <dbReference type="EMBL" id="KAL2820799.1"/>
    </source>
</evidence>
<dbReference type="PANTHER" id="PTHR43439:SF2">
    <property type="entry name" value="ENZYME, PUTATIVE (JCVI)-RELATED"/>
    <property type="match status" value="1"/>
</dbReference>
<dbReference type="SUPFAM" id="SSF51735">
    <property type="entry name" value="NAD(P)-binding Rossmann-fold domains"/>
    <property type="match status" value="1"/>
</dbReference>
<gene>
    <name evidence="4" type="ORF">BDW59DRAFT_164493</name>
</gene>
<dbReference type="SUPFAM" id="SSF56801">
    <property type="entry name" value="Acetyl-CoA synthetase-like"/>
    <property type="match status" value="1"/>
</dbReference>
<dbReference type="EMBL" id="JBFXLS010000068">
    <property type="protein sequence ID" value="KAL2820799.1"/>
    <property type="molecule type" value="Genomic_DNA"/>
</dbReference>
<organism evidence="4 5">
    <name type="scientific">Aspergillus cavernicola</name>
    <dbReference type="NCBI Taxonomy" id="176166"/>
    <lineage>
        <taxon>Eukaryota</taxon>
        <taxon>Fungi</taxon>
        <taxon>Dikarya</taxon>
        <taxon>Ascomycota</taxon>
        <taxon>Pezizomycotina</taxon>
        <taxon>Eurotiomycetes</taxon>
        <taxon>Eurotiomycetidae</taxon>
        <taxon>Eurotiales</taxon>
        <taxon>Aspergillaceae</taxon>
        <taxon>Aspergillus</taxon>
        <taxon>Aspergillus subgen. Nidulantes</taxon>
    </lineage>
</organism>
<dbReference type="InterPro" id="IPR042099">
    <property type="entry name" value="ANL_N_sf"/>
</dbReference>
<dbReference type="Gene3D" id="1.10.1200.10">
    <property type="entry name" value="ACP-like"/>
    <property type="match status" value="1"/>
</dbReference>
<dbReference type="Gene3D" id="3.40.50.12780">
    <property type="entry name" value="N-terminal domain of ligase-like"/>
    <property type="match status" value="1"/>
</dbReference>
<protein>
    <recommendedName>
        <fullName evidence="3">Carrier domain-containing protein</fullName>
    </recommendedName>
</protein>
<keyword evidence="1" id="KW-0596">Phosphopantetheine</keyword>
<comment type="caution">
    <text evidence="4">The sequence shown here is derived from an EMBL/GenBank/DDBJ whole genome shotgun (WGS) entry which is preliminary data.</text>
</comment>
<evidence type="ECO:0000259" key="3">
    <source>
        <dbReference type="PROSITE" id="PS50075"/>
    </source>
</evidence>
<dbReference type="Gene3D" id="3.40.50.720">
    <property type="entry name" value="NAD(P)-binding Rossmann-like Domain"/>
    <property type="match status" value="1"/>
</dbReference>
<evidence type="ECO:0000256" key="2">
    <source>
        <dbReference type="ARBA" id="ARBA00022553"/>
    </source>
</evidence>
<reference evidence="4 5" key="1">
    <citation type="submission" date="2024-07" db="EMBL/GenBank/DDBJ databases">
        <title>Section-level genome sequencing and comparative genomics of Aspergillus sections Usti and Cavernicolus.</title>
        <authorList>
            <consortium name="Lawrence Berkeley National Laboratory"/>
            <person name="Nybo J.L."/>
            <person name="Vesth T.C."/>
            <person name="Theobald S."/>
            <person name="Frisvad J.C."/>
            <person name="Larsen T.O."/>
            <person name="Kjaerboelling I."/>
            <person name="Rothschild-Mancinelli K."/>
            <person name="Lyhne E.K."/>
            <person name="Kogle M.E."/>
            <person name="Barry K."/>
            <person name="Clum A."/>
            <person name="Na H."/>
            <person name="Ledsgaard L."/>
            <person name="Lin J."/>
            <person name="Lipzen A."/>
            <person name="Kuo A."/>
            <person name="Riley R."/>
            <person name="Mondo S."/>
            <person name="LaButti K."/>
            <person name="Haridas S."/>
            <person name="Pangalinan J."/>
            <person name="Salamov A.A."/>
            <person name="Simmons B.A."/>
            <person name="Magnuson J.K."/>
            <person name="Chen J."/>
            <person name="Drula E."/>
            <person name="Henrissat B."/>
            <person name="Wiebenga A."/>
            <person name="Lubbers R.J."/>
            <person name="Gomes A.C."/>
            <person name="Makela M.R."/>
            <person name="Stajich J."/>
            <person name="Grigoriev I.V."/>
            <person name="Mortensen U.H."/>
            <person name="De vries R.P."/>
            <person name="Baker S.E."/>
            <person name="Andersen M.R."/>
        </authorList>
    </citation>
    <scope>NUCLEOTIDE SEQUENCE [LARGE SCALE GENOMIC DNA]</scope>
    <source>
        <strain evidence="4 5">CBS 600.67</strain>
    </source>
</reference>
<feature type="domain" description="Carrier" evidence="3">
    <location>
        <begin position="478"/>
        <end position="554"/>
    </location>
</feature>
<dbReference type="PROSITE" id="PS00455">
    <property type="entry name" value="AMP_BINDING"/>
    <property type="match status" value="1"/>
</dbReference>
<dbReference type="InterPro" id="IPR036736">
    <property type="entry name" value="ACP-like_sf"/>
</dbReference>
<dbReference type="InterPro" id="IPR000873">
    <property type="entry name" value="AMP-dep_synth/lig_dom"/>
</dbReference>
<proteinExistence type="predicted"/>
<keyword evidence="5" id="KW-1185">Reference proteome</keyword>
<name>A0ABR4I0G8_9EURO</name>
<evidence type="ECO:0000313" key="5">
    <source>
        <dbReference type="Proteomes" id="UP001610335"/>
    </source>
</evidence>
<dbReference type="InterPro" id="IPR013120">
    <property type="entry name" value="FAR_NAD-bd"/>
</dbReference>
<sequence>MTNWRVTAAEHKLLPAIVDELAEREPESLWAEYPSSSTTFDDGFKQITYAQFANAALGKSDTGEPLAWLAPNDPRCSIALIAAIKAGFKLFLISERSNVAANHKHFDDVQCSTIVTTSLSFSPVEATRAKRELVDLSTSQKEDAFMVHTSGSTGFPKPASITHEFLTKAVRDIGISAPEGYVTQASIIADKHCPAGVNFGIILAFFTNTTVILPLPNVPSTGEALVDILAHIKADWAALAPLTLETISKNMSLLDTTGAKLDILVFSGGSLRRVFGDVISAKVKLLSFLGSSETGPLQAIYRHGYDFKSDWNYLQFPPEVGVSFDPCPARVYELVFNRTPETESYQAVFASYPDLSEFRTKDLFTKHPTIPALMFGQQRFEAGLLIELIDRSLLSASDRVRVIQRLWPAIQAANQILPAYAQVTEAHICFTEPGKPVLRTLKNTIRRQAILELYTDKINQVYSDVEEMWTSSSARYVMESLEAVQTLVREALQETKLGVIGMAEDFFQHGMDSLQVLRLVRHLRLKIALGSITPSLVYLNPSIRALSSGLYQLAHDNQISETQKQEVQLGIRAEVLQNEIKIPESIPPSLTTPAPAGYAESKYLAERILQHASQPLPLRTISILRLGQIALALSPGKWNPAGWVPTLIRRSREMGVIPDEIDGEGCVIDWVAVDRVAEVVVEVALDLDHELGLDTDTDTARLESDNPGLHVLHPLNPTKATWSTLLPSIITALEAHEPKKVIEIVSRGAWVEKLRVAAVRGSLDGDGAWDANLALKLVDFFTERFGNQASAPGLVFQTVEAERVSAVLRGAEGIDGGMMERWVGEWLGGKIDA</sequence>
<dbReference type="PROSITE" id="PS50075">
    <property type="entry name" value="CARRIER"/>
    <property type="match status" value="1"/>
</dbReference>
<dbReference type="Pfam" id="PF00501">
    <property type="entry name" value="AMP-binding"/>
    <property type="match status" value="1"/>
</dbReference>
<dbReference type="Pfam" id="PF23562">
    <property type="entry name" value="AMP-binding_C_3"/>
    <property type="match status" value="1"/>
</dbReference>
<evidence type="ECO:0000256" key="1">
    <source>
        <dbReference type="ARBA" id="ARBA00022450"/>
    </source>
</evidence>